<evidence type="ECO:0000313" key="5">
    <source>
        <dbReference type="Proteomes" id="UP001201163"/>
    </source>
</evidence>
<dbReference type="InterPro" id="IPR027417">
    <property type="entry name" value="P-loop_NTPase"/>
</dbReference>
<dbReference type="PANTHER" id="PTHR10039:SF17">
    <property type="entry name" value="FUNGAL STAND N-TERMINAL GOODBYE DOMAIN-CONTAINING PROTEIN-RELATED"/>
    <property type="match status" value="1"/>
</dbReference>
<proteinExistence type="predicted"/>
<dbReference type="Gene3D" id="1.20.5.170">
    <property type="match status" value="1"/>
</dbReference>
<organism evidence="4 5">
    <name type="scientific">Lactarius akahatsu</name>
    <dbReference type="NCBI Taxonomy" id="416441"/>
    <lineage>
        <taxon>Eukaryota</taxon>
        <taxon>Fungi</taxon>
        <taxon>Dikarya</taxon>
        <taxon>Basidiomycota</taxon>
        <taxon>Agaricomycotina</taxon>
        <taxon>Agaricomycetes</taxon>
        <taxon>Russulales</taxon>
        <taxon>Russulaceae</taxon>
        <taxon>Lactarius</taxon>
    </lineage>
</organism>
<keyword evidence="5" id="KW-1185">Reference proteome</keyword>
<name>A0AAD4LBQ7_9AGAM</name>
<dbReference type="InterPro" id="IPR056884">
    <property type="entry name" value="NPHP3-like_N"/>
</dbReference>
<dbReference type="AlphaFoldDB" id="A0AAD4LBQ7"/>
<evidence type="ECO:0000259" key="3">
    <source>
        <dbReference type="Pfam" id="PF24883"/>
    </source>
</evidence>
<evidence type="ECO:0008006" key="6">
    <source>
        <dbReference type="Google" id="ProtNLM"/>
    </source>
</evidence>
<dbReference type="EMBL" id="JAKELL010000067">
    <property type="protein sequence ID" value="KAH8985151.1"/>
    <property type="molecule type" value="Genomic_DNA"/>
</dbReference>
<evidence type="ECO:0000313" key="4">
    <source>
        <dbReference type="EMBL" id="KAH8985151.1"/>
    </source>
</evidence>
<accession>A0AAD4LBQ7</accession>
<evidence type="ECO:0000256" key="1">
    <source>
        <dbReference type="ARBA" id="ARBA00022737"/>
    </source>
</evidence>
<gene>
    <name evidence="4" type="ORF">EDB92DRAFT_1383707</name>
</gene>
<dbReference type="PANTHER" id="PTHR10039">
    <property type="entry name" value="AMELOGENIN"/>
    <property type="match status" value="1"/>
</dbReference>
<sequence>MSLVQVPSTTASSTDFQTIFTTALEAYKQQTRTDISSHPLAAQLQSCDSPTAILAVLRAQVQAFDQSQSVGKEWTKWLDPIVNVLYASSATLGTGVGFIFAPSNVVFSGIGILLQAIKDVRASQDALGDIFGRMEYFFKRLEAYIEIRPTVAMIDIVVKIMVEVLSILGIVTKEIRQGKMKKYLVKLVGRKDVEDALQRLDKLTQEEARMAAVEALTISRGIDDKVKDVHEKVEGVDGRVQSVDIKVEGIDDKVRCVNRKVQGVDHKIGSVIRGVKENGIAIQQVVDQFTSLNRNELRKDLRKWIAPPDPSINYNAAFSTHHEGTAAWCTKGDTLANWKTSGSLLWIHGKPGSGKSILSSVIIQHIKTISVSGSACMAYFFFDFKDKGKQDSRALLSSLLIQLSNQSDQFCEVLLGLFSAHEDGSEQPTNESLAQCLKDMLIISGQVPIYLIMDALDECPNDLGIPTPREMVLGLVKELVELRHPNLRICITSRPEFDIYAVCGPLASRQLSLHDEGGQKQDIIDYITSVVHTDRKMKSWRDDDKDAVIEKLTQKAEVPMGFLSIGGSAALCPYQSTSYP</sequence>
<dbReference type="Pfam" id="PF24883">
    <property type="entry name" value="NPHP3_N"/>
    <property type="match status" value="1"/>
</dbReference>
<dbReference type="SUPFAM" id="SSF52540">
    <property type="entry name" value="P-loop containing nucleoside triphosphate hydrolases"/>
    <property type="match status" value="1"/>
</dbReference>
<feature type="domain" description="Nephrocystin 3-like N-terminal" evidence="3">
    <location>
        <begin position="324"/>
        <end position="494"/>
    </location>
</feature>
<keyword evidence="1" id="KW-0677">Repeat</keyword>
<dbReference type="Pfam" id="PF17109">
    <property type="entry name" value="Goodbye"/>
    <property type="match status" value="1"/>
</dbReference>
<reference evidence="4" key="1">
    <citation type="submission" date="2022-01" db="EMBL/GenBank/DDBJ databases">
        <title>Comparative genomics reveals a dynamic genome evolution in the ectomycorrhizal milk-cap (Lactarius) mushrooms.</title>
        <authorList>
            <consortium name="DOE Joint Genome Institute"/>
            <person name="Lebreton A."/>
            <person name="Tang N."/>
            <person name="Kuo A."/>
            <person name="LaButti K."/>
            <person name="Drula E."/>
            <person name="Barry K."/>
            <person name="Clum A."/>
            <person name="Lipzen A."/>
            <person name="Mousain D."/>
            <person name="Ng V."/>
            <person name="Wang R."/>
            <person name="Wang X."/>
            <person name="Dai Y."/>
            <person name="Henrissat B."/>
            <person name="Grigoriev I.V."/>
            <person name="Guerin-Laguette A."/>
            <person name="Yu F."/>
            <person name="Martin F.M."/>
        </authorList>
    </citation>
    <scope>NUCLEOTIDE SEQUENCE</scope>
    <source>
        <strain evidence="4">QP</strain>
    </source>
</reference>
<dbReference type="Gene3D" id="3.40.50.300">
    <property type="entry name" value="P-loop containing nucleotide triphosphate hydrolases"/>
    <property type="match status" value="1"/>
</dbReference>
<dbReference type="Proteomes" id="UP001201163">
    <property type="component" value="Unassembled WGS sequence"/>
</dbReference>
<evidence type="ECO:0000259" key="2">
    <source>
        <dbReference type="Pfam" id="PF17109"/>
    </source>
</evidence>
<comment type="caution">
    <text evidence="4">The sequence shown here is derived from an EMBL/GenBank/DDBJ whole genome shotgun (WGS) entry which is preliminary data.</text>
</comment>
<dbReference type="InterPro" id="IPR031350">
    <property type="entry name" value="Goodbye_dom"/>
</dbReference>
<feature type="domain" description="Fungal STAND N-terminal Goodbye" evidence="2">
    <location>
        <begin position="21"/>
        <end position="144"/>
    </location>
</feature>
<protein>
    <recommendedName>
        <fullName evidence="6">NACHT domain-containing protein</fullName>
    </recommendedName>
</protein>